<dbReference type="EMBL" id="FOSW01000003">
    <property type="protein sequence ID" value="SFK77419.1"/>
    <property type="molecule type" value="Genomic_DNA"/>
</dbReference>
<dbReference type="SUPFAM" id="SSF53300">
    <property type="entry name" value="vWA-like"/>
    <property type="match status" value="1"/>
</dbReference>
<evidence type="ECO:0000313" key="2">
    <source>
        <dbReference type="Proteomes" id="UP000199152"/>
    </source>
</evidence>
<name>A0A1I4CAW3_9ACTN</name>
<gene>
    <name evidence="1" type="ORF">SAMN04488085_103393</name>
</gene>
<dbReference type="PANTHER" id="PTHR39338:SF6">
    <property type="entry name" value="BLL5662 PROTEIN"/>
    <property type="match status" value="1"/>
</dbReference>
<dbReference type="OrthoDB" id="9790469at2"/>
<dbReference type="PIRSF" id="PIRSF010256">
    <property type="entry name" value="CoxE_vWa"/>
    <property type="match status" value="1"/>
</dbReference>
<dbReference type="Gene3D" id="3.40.50.410">
    <property type="entry name" value="von Willebrand factor, type A domain"/>
    <property type="match status" value="1"/>
</dbReference>
<dbReference type="InterPro" id="IPR008912">
    <property type="entry name" value="Uncharacterised_CoxE"/>
</dbReference>
<protein>
    <recommendedName>
        <fullName evidence="3">VWFA domain-containing protein</fullName>
    </recommendedName>
</protein>
<dbReference type="InterPro" id="IPR036465">
    <property type="entry name" value="vWFA_dom_sf"/>
</dbReference>
<dbReference type="InParanoid" id="A0A1I4CAW3"/>
<proteinExistence type="predicted"/>
<organism evidence="1 2">
    <name type="scientific">Geodermatophilus ruber</name>
    <dbReference type="NCBI Taxonomy" id="504800"/>
    <lineage>
        <taxon>Bacteria</taxon>
        <taxon>Bacillati</taxon>
        <taxon>Actinomycetota</taxon>
        <taxon>Actinomycetes</taxon>
        <taxon>Geodermatophilales</taxon>
        <taxon>Geodermatophilaceae</taxon>
        <taxon>Geodermatophilus</taxon>
    </lineage>
</organism>
<sequence length="387" mass="42792">MAAPERGPEDLTRVCAEFTVLLRRRGVPVGPPQTAAFLEALYLLRPTTPAELYWAGRAVLATDVAQVPAYTRAFAEFFAPAAGDPLPTAPADPPPSVLDTESEPLARLALDLAGEELLDLPEEARVEASEAERLRQKSFARMTAEERRVAALLIRRLRVRLPRRLSRRRRRAPSGRYLDMRKTLRRSLATDGEPARLGRRRRRVRQRPVTLVIDVSGSMTPYAHALLRFGHALLHAGHRVEVFTVGVRLSRVTDALRHDSADRALDEVGRRVADWDGGTRLATSVTQLLERRRGHAALRGAIVVICSDGLDRDDPRLLGEATARLSRLAHRLVWLNPLKGDPRYRPLARGMAAALPHLDLFLAGHNVASLDELAAVVAGHATSARRV</sequence>
<dbReference type="Pfam" id="PF05762">
    <property type="entry name" value="VWA_CoxE"/>
    <property type="match status" value="1"/>
</dbReference>
<dbReference type="PANTHER" id="PTHR39338">
    <property type="entry name" value="BLL5662 PROTEIN-RELATED"/>
    <property type="match status" value="1"/>
</dbReference>
<dbReference type="STRING" id="504800.SAMN04488085_103393"/>
<accession>A0A1I4CAW3</accession>
<dbReference type="InterPro" id="IPR011195">
    <property type="entry name" value="UCP010256"/>
</dbReference>
<keyword evidence="2" id="KW-1185">Reference proteome</keyword>
<reference evidence="1 2" key="1">
    <citation type="submission" date="2016-10" db="EMBL/GenBank/DDBJ databases">
        <authorList>
            <person name="de Groot N.N."/>
        </authorList>
    </citation>
    <scope>NUCLEOTIDE SEQUENCE [LARGE SCALE GENOMIC DNA]</scope>
    <source>
        <strain evidence="1 2">DSM 45317</strain>
    </source>
</reference>
<dbReference type="CDD" id="cd00198">
    <property type="entry name" value="vWFA"/>
    <property type="match status" value="1"/>
</dbReference>
<evidence type="ECO:0008006" key="3">
    <source>
        <dbReference type="Google" id="ProtNLM"/>
    </source>
</evidence>
<evidence type="ECO:0000313" key="1">
    <source>
        <dbReference type="EMBL" id="SFK77419.1"/>
    </source>
</evidence>
<dbReference type="AlphaFoldDB" id="A0A1I4CAW3"/>
<dbReference type="Proteomes" id="UP000199152">
    <property type="component" value="Unassembled WGS sequence"/>
</dbReference>